<feature type="region of interest" description="Disordered" evidence="1">
    <location>
        <begin position="66"/>
        <end position="98"/>
    </location>
</feature>
<dbReference type="PANTHER" id="PTHR38116">
    <property type="entry name" value="CHROMOSOME 7, WHOLE GENOME SHOTGUN SEQUENCE"/>
    <property type="match status" value="1"/>
</dbReference>
<sequence length="336" mass="38300">MDSTTPIELERQINAPEDDWTGLSSAADRRKLQNRLNQRAYRRRNAVNPQGNPACRRWIIVTPDGIAHDHTGDHDRAHSPDSELTERSTTKFPTSQQTDNTISNRFCGVGATVSYNALGQLQNRVYQGLTQGSVRADLLLSVMQFNILRGIISNILSLGMTVELLQEDIVSQFNTKSPWAPDMATLPPSLRPTALQKQIVHHPWIDPFPVPSVRDLLLRLDGHYDDFELCKDLFEQCDPKTGKPGLIIWSDPWDAHGFELSDHFVKKWGWMFKECADICQSTNYWRARRGEKPLFAMPSQEPRVPFFHRFEPLVRVVEEDTSSPEPTQNLAISIDE</sequence>
<dbReference type="OrthoDB" id="4227258at2759"/>
<accession>A0A232LTA0</accession>
<proteinExistence type="predicted"/>
<protein>
    <recommendedName>
        <fullName evidence="4">BZIP domain-containing protein</fullName>
    </recommendedName>
</protein>
<dbReference type="InterPro" id="IPR021833">
    <property type="entry name" value="DUF3425"/>
</dbReference>
<feature type="compositionally biased region" description="Basic and acidic residues" evidence="1">
    <location>
        <begin position="66"/>
        <end position="89"/>
    </location>
</feature>
<name>A0A232LTA0_9EURO</name>
<dbReference type="PANTHER" id="PTHR38116:SF1">
    <property type="entry name" value="BZIP DOMAIN-CONTAINING PROTEIN"/>
    <property type="match status" value="1"/>
</dbReference>
<dbReference type="Pfam" id="PF11905">
    <property type="entry name" value="DUF3425"/>
    <property type="match status" value="1"/>
</dbReference>
<dbReference type="EMBL" id="NPHW01004883">
    <property type="protein sequence ID" value="OXV07403.1"/>
    <property type="molecule type" value="Genomic_DNA"/>
</dbReference>
<evidence type="ECO:0008006" key="4">
    <source>
        <dbReference type="Google" id="ProtNLM"/>
    </source>
</evidence>
<dbReference type="CDD" id="cd14688">
    <property type="entry name" value="bZIP_YAP"/>
    <property type="match status" value="1"/>
</dbReference>
<reference evidence="2 3" key="1">
    <citation type="journal article" date="2015" name="Environ. Microbiol.">
        <title>Metagenome sequence of Elaphomyces granulatus from sporocarp tissue reveals Ascomycota ectomycorrhizal fingerprints of genome expansion and a Proteobacteria-rich microbiome.</title>
        <authorList>
            <person name="Quandt C.A."/>
            <person name="Kohler A."/>
            <person name="Hesse C.N."/>
            <person name="Sharpton T.J."/>
            <person name="Martin F."/>
            <person name="Spatafora J.W."/>
        </authorList>
    </citation>
    <scope>NUCLEOTIDE SEQUENCE [LARGE SCALE GENOMIC DNA]</scope>
    <source>
        <strain evidence="2 3">OSC145934</strain>
    </source>
</reference>
<comment type="caution">
    <text evidence="2">The sequence shown here is derived from an EMBL/GenBank/DDBJ whole genome shotgun (WGS) entry which is preliminary data.</text>
</comment>
<dbReference type="AlphaFoldDB" id="A0A232LTA0"/>
<feature type="region of interest" description="Disordered" evidence="1">
    <location>
        <begin position="1"/>
        <end position="22"/>
    </location>
</feature>
<keyword evidence="3" id="KW-1185">Reference proteome</keyword>
<dbReference type="Proteomes" id="UP000243515">
    <property type="component" value="Unassembled WGS sequence"/>
</dbReference>
<gene>
    <name evidence="2" type="ORF">Egran_04832</name>
</gene>
<organism evidence="2 3">
    <name type="scientific">Elaphomyces granulatus</name>
    <dbReference type="NCBI Taxonomy" id="519963"/>
    <lineage>
        <taxon>Eukaryota</taxon>
        <taxon>Fungi</taxon>
        <taxon>Dikarya</taxon>
        <taxon>Ascomycota</taxon>
        <taxon>Pezizomycotina</taxon>
        <taxon>Eurotiomycetes</taxon>
        <taxon>Eurotiomycetidae</taxon>
        <taxon>Eurotiales</taxon>
        <taxon>Elaphomycetaceae</taxon>
        <taxon>Elaphomyces</taxon>
    </lineage>
</organism>
<evidence type="ECO:0000256" key="1">
    <source>
        <dbReference type="SAM" id="MobiDB-lite"/>
    </source>
</evidence>
<evidence type="ECO:0000313" key="3">
    <source>
        <dbReference type="Proteomes" id="UP000243515"/>
    </source>
</evidence>
<evidence type="ECO:0000313" key="2">
    <source>
        <dbReference type="EMBL" id="OXV07403.1"/>
    </source>
</evidence>